<dbReference type="GO" id="GO:0005543">
    <property type="term" value="F:phospholipid binding"/>
    <property type="evidence" value="ECO:0007669"/>
    <property type="project" value="TreeGrafter"/>
</dbReference>
<proteinExistence type="predicted"/>
<keyword evidence="11" id="KW-1185">Reference proteome</keyword>
<evidence type="ECO:0000256" key="4">
    <source>
        <dbReference type="ARBA" id="ARBA00022516"/>
    </source>
</evidence>
<name>A0A1Y6B9A5_9BACT</name>
<dbReference type="InterPro" id="IPR003835">
    <property type="entry name" value="Glyco_trans_19"/>
</dbReference>
<dbReference type="Pfam" id="PF02684">
    <property type="entry name" value="LpxB"/>
    <property type="match status" value="1"/>
</dbReference>
<evidence type="ECO:0000256" key="5">
    <source>
        <dbReference type="ARBA" id="ARBA00022556"/>
    </source>
</evidence>
<reference evidence="11" key="1">
    <citation type="submission" date="2017-04" db="EMBL/GenBank/DDBJ databases">
        <authorList>
            <person name="Varghese N."/>
            <person name="Submissions S."/>
        </authorList>
    </citation>
    <scope>NUCLEOTIDE SEQUENCE [LARGE SCALE GENOMIC DNA]</scope>
    <source>
        <strain evidence="11">RKEM611</strain>
    </source>
</reference>
<dbReference type="PANTHER" id="PTHR30372:SF4">
    <property type="entry name" value="LIPID-A-DISACCHARIDE SYNTHASE, MITOCHONDRIAL-RELATED"/>
    <property type="match status" value="1"/>
</dbReference>
<dbReference type="SUPFAM" id="SSF53756">
    <property type="entry name" value="UDP-Glycosyltransferase/glycogen phosphorylase"/>
    <property type="match status" value="1"/>
</dbReference>
<dbReference type="Proteomes" id="UP000192907">
    <property type="component" value="Unassembled WGS sequence"/>
</dbReference>
<dbReference type="RefSeq" id="WP_159455141.1">
    <property type="nucleotide sequence ID" value="NZ_FWZT01000003.1"/>
</dbReference>
<organism evidence="10 11">
    <name type="scientific">Pseudobacteriovorax antillogorgiicola</name>
    <dbReference type="NCBI Taxonomy" id="1513793"/>
    <lineage>
        <taxon>Bacteria</taxon>
        <taxon>Pseudomonadati</taxon>
        <taxon>Bdellovibrionota</taxon>
        <taxon>Oligoflexia</taxon>
        <taxon>Oligoflexales</taxon>
        <taxon>Pseudobacteriovoracaceae</taxon>
        <taxon>Pseudobacteriovorax</taxon>
    </lineage>
</organism>
<evidence type="ECO:0000256" key="2">
    <source>
        <dbReference type="ARBA" id="ARBA00012687"/>
    </source>
</evidence>
<evidence type="ECO:0000256" key="9">
    <source>
        <dbReference type="ARBA" id="ARBA00048975"/>
    </source>
</evidence>
<gene>
    <name evidence="10" type="ORF">SAMN06296036_1038</name>
</gene>
<evidence type="ECO:0000313" key="10">
    <source>
        <dbReference type="EMBL" id="SME99566.1"/>
    </source>
</evidence>
<evidence type="ECO:0000313" key="11">
    <source>
        <dbReference type="Proteomes" id="UP000192907"/>
    </source>
</evidence>
<dbReference type="GO" id="GO:0009245">
    <property type="term" value="P:lipid A biosynthetic process"/>
    <property type="evidence" value="ECO:0007669"/>
    <property type="project" value="UniProtKB-KW"/>
</dbReference>
<dbReference type="AlphaFoldDB" id="A0A1Y6B9A5"/>
<dbReference type="GO" id="GO:0016020">
    <property type="term" value="C:membrane"/>
    <property type="evidence" value="ECO:0007669"/>
    <property type="project" value="GOC"/>
</dbReference>
<evidence type="ECO:0000256" key="1">
    <source>
        <dbReference type="ARBA" id="ARBA00002056"/>
    </source>
</evidence>
<dbReference type="PANTHER" id="PTHR30372">
    <property type="entry name" value="LIPID-A-DISACCHARIDE SYNTHASE"/>
    <property type="match status" value="1"/>
</dbReference>
<sequence length="393" mass="43114">MKRPTYFISGRSPSADVLAAELVLAIRERYSKVEGYGITGAATERTRIPNISNLKDCMDHRLHEDGLVTAESKKLAETIIDEIDQLAPQVAILVGYSPFHHHLAKYFKSRAIPVVVYGMTPMSGWQGVTAEDLKGVLSAVLGMFPECEKIVADAGVEYDFIGSPHRDRVDRVKVSAEALGLDPDQMLMSFLPGSHLESARTILPFMEEISAHIRKELPQMQFVVPLTAYLYQKAQAKLFDPKKIKLASLPGTGKKIMTYGNFTMVEGMSLELLSLSRVAMTGIGASSLEAGLSRIPFVACYHGDQRQEPVCLANQVAKSQLGPDVHIGTDPGPVARQLLDWITDDAKRDLAVDKLKVLRKKLKGFAAENAADIIGQSIVQWNLKKRSKGAQSA</sequence>
<evidence type="ECO:0000256" key="6">
    <source>
        <dbReference type="ARBA" id="ARBA00022676"/>
    </source>
</evidence>
<dbReference type="GO" id="GO:0008915">
    <property type="term" value="F:lipid-A-disaccharide synthase activity"/>
    <property type="evidence" value="ECO:0007669"/>
    <property type="project" value="UniProtKB-EC"/>
</dbReference>
<keyword evidence="7" id="KW-0808">Transferase</keyword>
<dbReference type="STRING" id="1513793.SAMN06296036_1038"/>
<protein>
    <recommendedName>
        <fullName evidence="3">Lipid-A-disaccharide synthase</fullName>
        <ecNumber evidence="2">2.4.1.182</ecNumber>
    </recommendedName>
</protein>
<evidence type="ECO:0000256" key="7">
    <source>
        <dbReference type="ARBA" id="ARBA00022679"/>
    </source>
</evidence>
<keyword evidence="6" id="KW-0328">Glycosyltransferase</keyword>
<dbReference type="EMBL" id="FWZT01000003">
    <property type="protein sequence ID" value="SME99566.1"/>
    <property type="molecule type" value="Genomic_DNA"/>
</dbReference>
<evidence type="ECO:0000256" key="3">
    <source>
        <dbReference type="ARBA" id="ARBA00020902"/>
    </source>
</evidence>
<comment type="function">
    <text evidence="1">Condensation of UDP-2,3-diacylglucosamine and 2,3-diacylglucosamine-1-phosphate to form lipid A disaccharide, a precursor of lipid A, a phosphorylated glycolipid that anchors the lipopolysaccharide to the outer membrane of the cell.</text>
</comment>
<accession>A0A1Y6B9A5</accession>
<dbReference type="EC" id="2.4.1.182" evidence="2"/>
<keyword evidence="5" id="KW-0441">Lipid A biosynthesis</keyword>
<evidence type="ECO:0000256" key="8">
    <source>
        <dbReference type="ARBA" id="ARBA00023098"/>
    </source>
</evidence>
<comment type="catalytic activity">
    <reaction evidence="9">
        <text>a lipid X + a UDP-2-N,3-O-bis[(3R)-3-hydroxyacyl]-alpha-D-glucosamine = a lipid A disaccharide + UDP + H(+)</text>
        <dbReference type="Rhea" id="RHEA:67828"/>
        <dbReference type="ChEBI" id="CHEBI:15378"/>
        <dbReference type="ChEBI" id="CHEBI:58223"/>
        <dbReference type="ChEBI" id="CHEBI:137748"/>
        <dbReference type="ChEBI" id="CHEBI:176338"/>
        <dbReference type="ChEBI" id="CHEBI:176343"/>
        <dbReference type="EC" id="2.4.1.182"/>
    </reaction>
</comment>
<keyword evidence="8" id="KW-0443">Lipid metabolism</keyword>
<keyword evidence="4" id="KW-0444">Lipid biosynthesis</keyword>